<evidence type="ECO:0000256" key="1">
    <source>
        <dbReference type="SAM" id="MobiDB-lite"/>
    </source>
</evidence>
<sequence>MEGHVQNTSTETPKAEEPQKSPPTTPKREEKESRQHLDAMRDLEENRGPKGSCSEAEKKEIEKKQQRYRDTTPSTTPGNREGIWEDGDKKADWIEQTDEVEKAIDSPSGAWFYHRK</sequence>
<dbReference type="Proteomes" id="UP001390339">
    <property type="component" value="Unassembled WGS sequence"/>
</dbReference>
<evidence type="ECO:0000313" key="2">
    <source>
        <dbReference type="EMBL" id="KAK8880208.1"/>
    </source>
</evidence>
<comment type="caution">
    <text evidence="2">The sequence shown here is derived from an EMBL/GenBank/DDBJ whole genome shotgun (WGS) entry which is preliminary data.</text>
</comment>
<organism evidence="2 3">
    <name type="scientific">Apiospora arundinis</name>
    <dbReference type="NCBI Taxonomy" id="335852"/>
    <lineage>
        <taxon>Eukaryota</taxon>
        <taxon>Fungi</taxon>
        <taxon>Dikarya</taxon>
        <taxon>Ascomycota</taxon>
        <taxon>Pezizomycotina</taxon>
        <taxon>Sordariomycetes</taxon>
        <taxon>Xylariomycetidae</taxon>
        <taxon>Amphisphaeriales</taxon>
        <taxon>Apiosporaceae</taxon>
        <taxon>Apiospora</taxon>
    </lineage>
</organism>
<proteinExistence type="predicted"/>
<reference evidence="2 3" key="1">
    <citation type="journal article" date="2024" name="IMA Fungus">
        <title>Apiospora arundinis, a panoply of carbohydrate-active enzymes and secondary metabolites.</title>
        <authorList>
            <person name="Sorensen T."/>
            <person name="Petersen C."/>
            <person name="Muurmann A.T."/>
            <person name="Christiansen J.V."/>
            <person name="Brundto M.L."/>
            <person name="Overgaard C.K."/>
            <person name="Boysen A.T."/>
            <person name="Wollenberg R.D."/>
            <person name="Larsen T.O."/>
            <person name="Sorensen J.L."/>
            <person name="Nielsen K.L."/>
            <person name="Sondergaard T.E."/>
        </authorList>
    </citation>
    <scope>NUCLEOTIDE SEQUENCE [LARGE SCALE GENOMIC DNA]</scope>
    <source>
        <strain evidence="2 3">AAU 773</strain>
    </source>
</reference>
<accession>A0ABR2JN87</accession>
<gene>
    <name evidence="2" type="ORF">PGQ11_001502</name>
</gene>
<feature type="compositionally biased region" description="Polar residues" evidence="1">
    <location>
        <begin position="1"/>
        <end position="12"/>
    </location>
</feature>
<feature type="compositionally biased region" description="Basic and acidic residues" evidence="1">
    <location>
        <begin position="82"/>
        <end position="91"/>
    </location>
</feature>
<name>A0ABR2JN87_9PEZI</name>
<dbReference type="EMBL" id="JAPCWZ010000001">
    <property type="protein sequence ID" value="KAK8880208.1"/>
    <property type="molecule type" value="Genomic_DNA"/>
</dbReference>
<keyword evidence="3" id="KW-1185">Reference proteome</keyword>
<feature type="region of interest" description="Disordered" evidence="1">
    <location>
        <begin position="1"/>
        <end position="91"/>
    </location>
</feature>
<evidence type="ECO:0000313" key="3">
    <source>
        <dbReference type="Proteomes" id="UP001390339"/>
    </source>
</evidence>
<feature type="compositionally biased region" description="Basic and acidic residues" evidence="1">
    <location>
        <begin position="26"/>
        <end position="48"/>
    </location>
</feature>
<protein>
    <submittedName>
        <fullName evidence="2">Uncharacterized protein</fullName>
    </submittedName>
</protein>
<feature type="compositionally biased region" description="Basic and acidic residues" evidence="1">
    <location>
        <begin position="55"/>
        <end position="70"/>
    </location>
</feature>